<dbReference type="PRINTS" id="PR00070">
    <property type="entry name" value="DHFR"/>
</dbReference>
<evidence type="ECO:0000256" key="6">
    <source>
        <dbReference type="ARBA" id="ARBA00023002"/>
    </source>
</evidence>
<dbReference type="GO" id="GO:0005829">
    <property type="term" value="C:cytosol"/>
    <property type="evidence" value="ECO:0007669"/>
    <property type="project" value="TreeGrafter"/>
</dbReference>
<dbReference type="EMBL" id="BBWV01000002">
    <property type="protein sequence ID" value="GAO42941.1"/>
    <property type="molecule type" value="Genomic_DNA"/>
</dbReference>
<sequence>MKINMVLAASENNVIGKDNKLLWCLPNDMKFFKNTTWAMPVIMGRKTYESLGKPLKGRINIVITSNQEWKADNVIVTHSLDAAIKAGAATDVKELYIIGGGEIYRQAMPIADRIYLTRVHGTFDGDTYFPEMKKEDWSLFSRLDFPVDKDHDYAYSFEVWDRVKPGI</sequence>
<dbReference type="SUPFAM" id="SSF53597">
    <property type="entry name" value="Dihydrofolate reductase-like"/>
    <property type="match status" value="1"/>
</dbReference>
<evidence type="ECO:0000256" key="4">
    <source>
        <dbReference type="ARBA" id="ARBA00022563"/>
    </source>
</evidence>
<evidence type="ECO:0000256" key="5">
    <source>
        <dbReference type="ARBA" id="ARBA00022857"/>
    </source>
</evidence>
<dbReference type="PANTHER" id="PTHR48069:SF3">
    <property type="entry name" value="DIHYDROFOLATE REDUCTASE"/>
    <property type="match status" value="1"/>
</dbReference>
<dbReference type="GO" id="GO:0004146">
    <property type="term" value="F:dihydrofolate reductase activity"/>
    <property type="evidence" value="ECO:0007669"/>
    <property type="project" value="UniProtKB-EC"/>
</dbReference>
<dbReference type="UniPathway" id="UPA00077">
    <property type="reaction ID" value="UER00158"/>
</dbReference>
<evidence type="ECO:0000256" key="7">
    <source>
        <dbReference type="ARBA" id="ARBA00025067"/>
    </source>
</evidence>
<dbReference type="GO" id="GO:0046452">
    <property type="term" value="P:dihydrofolate metabolic process"/>
    <property type="evidence" value="ECO:0007669"/>
    <property type="project" value="TreeGrafter"/>
</dbReference>
<evidence type="ECO:0000256" key="8">
    <source>
        <dbReference type="PIRNR" id="PIRNR000194"/>
    </source>
</evidence>
<dbReference type="GO" id="GO:0006730">
    <property type="term" value="P:one-carbon metabolic process"/>
    <property type="evidence" value="ECO:0007669"/>
    <property type="project" value="UniProtKB-KW"/>
</dbReference>
<dbReference type="Gene3D" id="3.40.430.10">
    <property type="entry name" value="Dihydrofolate Reductase, subunit A"/>
    <property type="match status" value="1"/>
</dbReference>
<evidence type="ECO:0000256" key="3">
    <source>
        <dbReference type="ARBA" id="ARBA00012856"/>
    </source>
</evidence>
<dbReference type="InterPro" id="IPR024072">
    <property type="entry name" value="DHFR-like_dom_sf"/>
</dbReference>
<comment type="caution">
    <text evidence="10">The sequence shown here is derived from an EMBL/GenBank/DDBJ whole genome shotgun (WGS) entry which is preliminary data.</text>
</comment>
<keyword evidence="11" id="KW-1185">Reference proteome</keyword>
<proteinExistence type="inferred from homology"/>
<dbReference type="PIRSF" id="PIRSF000194">
    <property type="entry name" value="DHFR"/>
    <property type="match status" value="1"/>
</dbReference>
<dbReference type="InterPro" id="IPR001796">
    <property type="entry name" value="DHFR_dom"/>
</dbReference>
<keyword evidence="5 8" id="KW-0521">NADP</keyword>
<feature type="domain" description="DHFR" evidence="9">
    <location>
        <begin position="2"/>
        <end position="162"/>
    </location>
</feature>
<gene>
    <name evidence="10" type="primary">folA</name>
    <name evidence="10" type="ORF">FPE01S_02_00460</name>
</gene>
<dbReference type="FunFam" id="3.40.430.10:FF:000001">
    <property type="entry name" value="Dihydrofolate reductase"/>
    <property type="match status" value="1"/>
</dbReference>
<dbReference type="OrthoDB" id="9804315at2"/>
<dbReference type="GO" id="GO:0070401">
    <property type="term" value="F:NADP+ binding"/>
    <property type="evidence" value="ECO:0007669"/>
    <property type="project" value="UniProtKB-ARBA"/>
</dbReference>
<evidence type="ECO:0000256" key="2">
    <source>
        <dbReference type="ARBA" id="ARBA00009539"/>
    </source>
</evidence>
<name>A0A0E9MZY7_9BACT</name>
<keyword evidence="6 8" id="KW-0560">Oxidoreductase</keyword>
<dbReference type="STRING" id="1220578.FPE01S_02_00460"/>
<dbReference type="Pfam" id="PF00186">
    <property type="entry name" value="DHFR_1"/>
    <property type="match status" value="1"/>
</dbReference>
<evidence type="ECO:0000256" key="1">
    <source>
        <dbReference type="ARBA" id="ARBA00004903"/>
    </source>
</evidence>
<dbReference type="PANTHER" id="PTHR48069">
    <property type="entry name" value="DIHYDROFOLATE REDUCTASE"/>
    <property type="match status" value="1"/>
</dbReference>
<evidence type="ECO:0000313" key="10">
    <source>
        <dbReference type="EMBL" id="GAO42941.1"/>
    </source>
</evidence>
<dbReference type="CDD" id="cd00209">
    <property type="entry name" value="DHFR"/>
    <property type="match status" value="1"/>
</dbReference>
<comment type="pathway">
    <text evidence="1 8">Cofactor biosynthesis; tetrahydrofolate biosynthesis; 5,6,7,8-tetrahydrofolate from 7,8-dihydrofolate: step 1/1.</text>
</comment>
<dbReference type="EC" id="1.5.1.3" evidence="3 8"/>
<keyword evidence="4 8" id="KW-0554">One-carbon metabolism</keyword>
<evidence type="ECO:0000259" key="9">
    <source>
        <dbReference type="PROSITE" id="PS51330"/>
    </source>
</evidence>
<dbReference type="AlphaFoldDB" id="A0A0E9MZY7"/>
<dbReference type="Proteomes" id="UP000033121">
    <property type="component" value="Unassembled WGS sequence"/>
</dbReference>
<comment type="function">
    <text evidence="7 8">Key enzyme in folate metabolism. Catalyzes an essential reaction for de novo glycine and purine synthesis, and for DNA precursor synthesis.</text>
</comment>
<organism evidence="10 11">
    <name type="scientific">Flavihumibacter petaseus NBRC 106054</name>
    <dbReference type="NCBI Taxonomy" id="1220578"/>
    <lineage>
        <taxon>Bacteria</taxon>
        <taxon>Pseudomonadati</taxon>
        <taxon>Bacteroidota</taxon>
        <taxon>Chitinophagia</taxon>
        <taxon>Chitinophagales</taxon>
        <taxon>Chitinophagaceae</taxon>
        <taxon>Flavihumibacter</taxon>
    </lineage>
</organism>
<dbReference type="GO" id="GO:0046654">
    <property type="term" value="P:tetrahydrofolate biosynthetic process"/>
    <property type="evidence" value="ECO:0007669"/>
    <property type="project" value="UniProtKB-UniPathway"/>
</dbReference>
<comment type="catalytic activity">
    <reaction evidence="8">
        <text>(6S)-5,6,7,8-tetrahydrofolate + NADP(+) = 7,8-dihydrofolate + NADPH + H(+)</text>
        <dbReference type="Rhea" id="RHEA:15009"/>
        <dbReference type="ChEBI" id="CHEBI:15378"/>
        <dbReference type="ChEBI" id="CHEBI:57451"/>
        <dbReference type="ChEBI" id="CHEBI:57453"/>
        <dbReference type="ChEBI" id="CHEBI:57783"/>
        <dbReference type="ChEBI" id="CHEBI:58349"/>
        <dbReference type="EC" id="1.5.1.3"/>
    </reaction>
</comment>
<reference evidence="10 11" key="1">
    <citation type="submission" date="2015-04" db="EMBL/GenBank/DDBJ databases">
        <title>Whole genome shotgun sequence of Flavihumibacter petaseus NBRC 106054.</title>
        <authorList>
            <person name="Miyazawa S."/>
            <person name="Hosoyama A."/>
            <person name="Hashimoto M."/>
            <person name="Noguchi M."/>
            <person name="Tsuchikane K."/>
            <person name="Ohji S."/>
            <person name="Yamazoe A."/>
            <person name="Ichikawa N."/>
            <person name="Kimura A."/>
            <person name="Fujita N."/>
        </authorList>
    </citation>
    <scope>NUCLEOTIDE SEQUENCE [LARGE SCALE GENOMIC DNA]</scope>
    <source>
        <strain evidence="10 11">NBRC 106054</strain>
    </source>
</reference>
<dbReference type="InterPro" id="IPR012259">
    <property type="entry name" value="DHFR"/>
</dbReference>
<dbReference type="GO" id="GO:0046655">
    <property type="term" value="P:folic acid metabolic process"/>
    <property type="evidence" value="ECO:0007669"/>
    <property type="project" value="TreeGrafter"/>
</dbReference>
<evidence type="ECO:0000313" key="11">
    <source>
        <dbReference type="Proteomes" id="UP000033121"/>
    </source>
</evidence>
<protein>
    <recommendedName>
        <fullName evidence="3 8">Dihydrofolate reductase</fullName>
        <ecNumber evidence="3 8">1.5.1.3</ecNumber>
    </recommendedName>
</protein>
<dbReference type="RefSeq" id="WP_046368904.1">
    <property type="nucleotide sequence ID" value="NZ_BBWV01000002.1"/>
</dbReference>
<accession>A0A0E9MZY7</accession>
<dbReference type="PROSITE" id="PS51330">
    <property type="entry name" value="DHFR_2"/>
    <property type="match status" value="1"/>
</dbReference>
<comment type="similarity">
    <text evidence="2 8">Belongs to the dihydrofolate reductase family.</text>
</comment>